<sequence>MNLLRYSYNRMSQAVDCVINHTTSVVQYSFERTAKPTAHLAVTVAHKIGRFNTALALTLTFAISGNVMAANFVDEVMDGVLGGMSNVTTPGAYAAASRGVLSGGSIYARAKIFDANIATFVPPSFRAGCGGIDLFGGSFSFINSDQLVQLFRSIAANAVGMLFQMALATVCSICQTLIQKFQDIVQSLNAMLNNSCELATGIVTNPKETLGKFQDGFSKIQNSANDMGDAFESWINSFSGVQTISPVDSSIKNNPDQASDMNMYGNIVWKAINEEGLPGRYLFSGSDIAETLMSITGSIIVQKPVDTNTAPSASGDGSNSMDGASPVQTLQPRLEVKDFLDGSQNNHRLTIYHCSDGTGADQCLTVSDQAFVFDGYKQRLYRSLCGNDLGQPCTGGAIQQLATNNGGTGAALNAEHQQVILSLPRDLGADLVSLAIAGSTPNPNNPSALASNFIQDNIGAIALVSAQYTVDEIFKSVLETLSAQKGSWAQKAITEVTSNRDRVMSQYQTLVSQEGSLDSLKSKVKDQLELYADTPQEFNLLINQKAINTSN</sequence>
<reference evidence="2" key="1">
    <citation type="journal article" date="2021" name="PeerJ">
        <title>Extensive microbial diversity within the chicken gut microbiome revealed by metagenomics and culture.</title>
        <authorList>
            <person name="Gilroy R."/>
            <person name="Ravi A."/>
            <person name="Getino M."/>
            <person name="Pursley I."/>
            <person name="Horton D.L."/>
            <person name="Alikhan N.F."/>
            <person name="Baker D."/>
            <person name="Gharbi K."/>
            <person name="Hall N."/>
            <person name="Watson M."/>
            <person name="Adriaenssens E.M."/>
            <person name="Foster-Nyarko E."/>
            <person name="Jarju S."/>
            <person name="Secka A."/>
            <person name="Antonio M."/>
            <person name="Oren A."/>
            <person name="Chaudhuri R.R."/>
            <person name="La Ragione R."/>
            <person name="Hildebrand F."/>
            <person name="Pallen M.J."/>
        </authorList>
    </citation>
    <scope>NUCLEOTIDE SEQUENCE</scope>
    <source>
        <strain evidence="2">687</strain>
    </source>
</reference>
<comment type="caution">
    <text evidence="2">The sequence shown here is derived from an EMBL/GenBank/DDBJ whole genome shotgun (WGS) entry which is preliminary data.</text>
</comment>
<protein>
    <submittedName>
        <fullName evidence="2">Conjugal transfer protein TraH</fullName>
    </submittedName>
</protein>
<dbReference type="InterPro" id="IPR010927">
    <property type="entry name" value="T4SS_TraH"/>
</dbReference>
<gene>
    <name evidence="2" type="ORF">IAA31_05635</name>
</gene>
<reference evidence="2" key="2">
    <citation type="submission" date="2021-04" db="EMBL/GenBank/DDBJ databases">
        <authorList>
            <person name="Gilroy R."/>
        </authorList>
    </citation>
    <scope>NUCLEOTIDE SEQUENCE</scope>
    <source>
        <strain evidence="2">687</strain>
    </source>
</reference>
<dbReference type="EMBL" id="JAHLFG010000061">
    <property type="protein sequence ID" value="MBU3826953.1"/>
    <property type="molecule type" value="Genomic_DNA"/>
</dbReference>
<organism evidence="2 3">
    <name type="scientific">Candidatus Anaerobiospirillum merdipullorum</name>
    <dbReference type="NCBI Taxonomy" id="2838450"/>
    <lineage>
        <taxon>Bacteria</taxon>
        <taxon>Pseudomonadati</taxon>
        <taxon>Pseudomonadota</taxon>
        <taxon>Gammaproteobacteria</taxon>
        <taxon>Aeromonadales</taxon>
        <taxon>Succinivibrionaceae</taxon>
        <taxon>Anaerobiospirillum</taxon>
    </lineage>
</organism>
<accession>A0A9E2NS89</accession>
<dbReference type="Proteomes" id="UP000824150">
    <property type="component" value="Unassembled WGS sequence"/>
</dbReference>
<name>A0A9E2NS89_9GAMM</name>
<evidence type="ECO:0000313" key="2">
    <source>
        <dbReference type="EMBL" id="MBU3826953.1"/>
    </source>
</evidence>
<dbReference type="AlphaFoldDB" id="A0A9E2NS89"/>
<proteinExistence type="predicted"/>
<evidence type="ECO:0000313" key="3">
    <source>
        <dbReference type="Proteomes" id="UP000824150"/>
    </source>
</evidence>
<evidence type="ECO:0000256" key="1">
    <source>
        <dbReference type="SAM" id="MobiDB-lite"/>
    </source>
</evidence>
<feature type="region of interest" description="Disordered" evidence="1">
    <location>
        <begin position="306"/>
        <end position="326"/>
    </location>
</feature>
<dbReference type="Pfam" id="PF06122">
    <property type="entry name" value="TraH"/>
    <property type="match status" value="1"/>
</dbReference>